<evidence type="ECO:0000256" key="2">
    <source>
        <dbReference type="ARBA" id="ARBA00022670"/>
    </source>
</evidence>
<reference evidence="7 8" key="1">
    <citation type="submission" date="2016-10" db="EMBL/GenBank/DDBJ databases">
        <authorList>
            <person name="de Groot N.N."/>
        </authorList>
    </citation>
    <scope>NUCLEOTIDE SEQUENCE [LARGE SCALE GENOMIC DNA]</scope>
    <source>
        <strain evidence="7 8">DSM 18346</strain>
    </source>
</reference>
<keyword evidence="1" id="KW-0690">Ribosome biogenesis</keyword>
<gene>
    <name evidence="7" type="ORF">SAMN05660472_01617</name>
</gene>
<dbReference type="OrthoDB" id="48998at2"/>
<evidence type="ECO:0000256" key="6">
    <source>
        <dbReference type="ARBA" id="ARBA00044538"/>
    </source>
</evidence>
<dbReference type="EMBL" id="FNFP01000002">
    <property type="protein sequence ID" value="SDK57664.1"/>
    <property type="molecule type" value="Genomic_DNA"/>
</dbReference>
<dbReference type="GO" id="GO:0008234">
    <property type="term" value="F:cysteine-type peptidase activity"/>
    <property type="evidence" value="ECO:0007669"/>
    <property type="project" value="UniProtKB-KW"/>
</dbReference>
<dbReference type="RefSeq" id="WP_090553161.1">
    <property type="nucleotide sequence ID" value="NZ_FNFP01000002.1"/>
</dbReference>
<dbReference type="Pfam" id="PF04327">
    <property type="entry name" value="Peptidase_Prp"/>
    <property type="match status" value="1"/>
</dbReference>
<proteinExistence type="inferred from homology"/>
<dbReference type="GO" id="GO:0006508">
    <property type="term" value="P:proteolysis"/>
    <property type="evidence" value="ECO:0007669"/>
    <property type="project" value="UniProtKB-KW"/>
</dbReference>
<dbReference type="GO" id="GO:0042254">
    <property type="term" value="P:ribosome biogenesis"/>
    <property type="evidence" value="ECO:0007669"/>
    <property type="project" value="UniProtKB-KW"/>
</dbReference>
<sequence length="110" mass="12624">MIKVSVKRNKNNDVVEFDISGHAYADEPGKDIVCAAVSMLSQTILLGIYEVLEINVTYDMKNGYLYCCIPDGLSKEKRHEINILLETMIIGFKNIEKSYYQYIEVHDKEV</sequence>
<dbReference type="STRING" id="393762.SAMN05660472_01617"/>
<dbReference type="CDD" id="cd16332">
    <property type="entry name" value="Prp-like"/>
    <property type="match status" value="1"/>
</dbReference>
<comment type="similarity">
    <text evidence="5">Belongs to the Prp family.</text>
</comment>
<keyword evidence="3" id="KW-0378">Hydrolase</keyword>
<evidence type="ECO:0000313" key="8">
    <source>
        <dbReference type="Proteomes" id="UP000198718"/>
    </source>
</evidence>
<dbReference type="InterPro" id="IPR007422">
    <property type="entry name" value="Peptidase_Prp"/>
</dbReference>
<keyword evidence="8" id="KW-1185">Reference proteome</keyword>
<dbReference type="Proteomes" id="UP000198718">
    <property type="component" value="Unassembled WGS sequence"/>
</dbReference>
<evidence type="ECO:0000256" key="4">
    <source>
        <dbReference type="ARBA" id="ARBA00022807"/>
    </source>
</evidence>
<protein>
    <recommendedName>
        <fullName evidence="6">Ribosomal processing cysteine protease Prp</fullName>
    </recommendedName>
</protein>
<accession>A0A1G9D1V0</accession>
<evidence type="ECO:0000256" key="1">
    <source>
        <dbReference type="ARBA" id="ARBA00022517"/>
    </source>
</evidence>
<evidence type="ECO:0000256" key="5">
    <source>
        <dbReference type="ARBA" id="ARBA00044503"/>
    </source>
</evidence>
<name>A0A1G9D1V0_9FIRM</name>
<keyword evidence="4" id="KW-0788">Thiol protease</keyword>
<organism evidence="7 8">
    <name type="scientific">Natronincola ferrireducens</name>
    <dbReference type="NCBI Taxonomy" id="393762"/>
    <lineage>
        <taxon>Bacteria</taxon>
        <taxon>Bacillati</taxon>
        <taxon>Bacillota</taxon>
        <taxon>Clostridia</taxon>
        <taxon>Peptostreptococcales</taxon>
        <taxon>Natronincolaceae</taxon>
        <taxon>Natronincola</taxon>
    </lineage>
</organism>
<dbReference type="PANTHER" id="PTHR39178">
    <property type="entry name" value="HYPOTHETICAL RIBOSOME-ASSOCIATED PROTEIN"/>
    <property type="match status" value="1"/>
</dbReference>
<dbReference type="SUPFAM" id="SSF118010">
    <property type="entry name" value="TM1457-like"/>
    <property type="match status" value="1"/>
</dbReference>
<dbReference type="PANTHER" id="PTHR39178:SF1">
    <property type="entry name" value="RIBOSOMAL-PROCESSING CYSTEINE PROTEASE PRP"/>
    <property type="match status" value="1"/>
</dbReference>
<keyword evidence="2" id="KW-0645">Protease</keyword>
<dbReference type="Gene3D" id="3.30.70.1490">
    <property type="entry name" value="Cysteine protease Prp"/>
    <property type="match status" value="1"/>
</dbReference>
<dbReference type="AlphaFoldDB" id="A0A1G9D1V0"/>
<evidence type="ECO:0000256" key="3">
    <source>
        <dbReference type="ARBA" id="ARBA00022801"/>
    </source>
</evidence>
<dbReference type="InterPro" id="IPR036764">
    <property type="entry name" value="Peptidase_Prp_sf"/>
</dbReference>
<evidence type="ECO:0000313" key="7">
    <source>
        <dbReference type="EMBL" id="SDK57664.1"/>
    </source>
</evidence>